<dbReference type="GO" id="GO:0030596">
    <property type="term" value="F:alpha-L-rhamnosidase activity"/>
    <property type="evidence" value="ECO:0007669"/>
    <property type="project" value="UniProtKB-EC"/>
</dbReference>
<dbReference type="Pfam" id="PF05592">
    <property type="entry name" value="Bac_rhamnosid"/>
    <property type="match status" value="1"/>
</dbReference>
<dbReference type="GO" id="GO:0005975">
    <property type="term" value="P:carbohydrate metabolic process"/>
    <property type="evidence" value="ECO:0007669"/>
    <property type="project" value="InterPro"/>
</dbReference>
<feature type="domain" description="Alpha-L-rhamnosidase concanavalin-like" evidence="5">
    <location>
        <begin position="765"/>
        <end position="869"/>
    </location>
</feature>
<dbReference type="Pfam" id="PF25788">
    <property type="entry name" value="Ig_Rha78A_N"/>
    <property type="match status" value="1"/>
</dbReference>
<dbReference type="Gene3D" id="2.60.120.260">
    <property type="entry name" value="Galactose-binding domain-like"/>
    <property type="match status" value="2"/>
</dbReference>
<evidence type="ECO:0000259" key="9">
    <source>
        <dbReference type="Pfam" id="PF18962"/>
    </source>
</evidence>
<dbReference type="Pfam" id="PF18962">
    <property type="entry name" value="Por_Secre_tail"/>
    <property type="match status" value="1"/>
</dbReference>
<dbReference type="NCBIfam" id="TIGR04183">
    <property type="entry name" value="Por_Secre_tail"/>
    <property type="match status" value="1"/>
</dbReference>
<dbReference type="InterPro" id="IPR035398">
    <property type="entry name" value="Bac_rhamnosid_C"/>
</dbReference>
<dbReference type="InterPro" id="IPR016007">
    <property type="entry name" value="Alpha_rhamnosid"/>
</dbReference>
<dbReference type="Proteomes" id="UP000324575">
    <property type="component" value="Unassembled WGS sequence"/>
</dbReference>
<keyword evidence="4" id="KW-0732">Signal</keyword>
<dbReference type="EMBL" id="SNRX01000004">
    <property type="protein sequence ID" value="KAA6302993.1"/>
    <property type="molecule type" value="Genomic_DNA"/>
</dbReference>
<dbReference type="Pfam" id="PF17389">
    <property type="entry name" value="Bac_rhamnosid6H"/>
    <property type="match status" value="1"/>
</dbReference>
<feature type="domain" description="Alpha-L-rhamnosidase six-hairpin glycosidase" evidence="7">
    <location>
        <begin position="877"/>
        <end position="1220"/>
    </location>
</feature>
<dbReference type="InterPro" id="IPR012341">
    <property type="entry name" value="6hp_glycosidase-like_sf"/>
</dbReference>
<evidence type="ECO:0000259" key="8">
    <source>
        <dbReference type="Pfam" id="PF17390"/>
    </source>
</evidence>
<dbReference type="InterPro" id="IPR013783">
    <property type="entry name" value="Ig-like_fold"/>
</dbReference>
<dbReference type="PANTHER" id="PTHR33307">
    <property type="entry name" value="ALPHA-RHAMNOSIDASE (EUROFUNG)"/>
    <property type="match status" value="1"/>
</dbReference>
<proteinExistence type="predicted"/>
<evidence type="ECO:0000256" key="1">
    <source>
        <dbReference type="ARBA" id="ARBA00001445"/>
    </source>
</evidence>
<dbReference type="Gene3D" id="1.50.10.10">
    <property type="match status" value="1"/>
</dbReference>
<feature type="signal peptide" evidence="4">
    <location>
        <begin position="1"/>
        <end position="23"/>
    </location>
</feature>
<dbReference type="SUPFAM" id="SSF49899">
    <property type="entry name" value="Concanavalin A-like lectins/glucanases"/>
    <property type="match status" value="1"/>
</dbReference>
<feature type="domain" description="Secretion system C-terminal sorting" evidence="9">
    <location>
        <begin position="1360"/>
        <end position="1425"/>
    </location>
</feature>
<feature type="domain" description="Alpha-L-rhamnosidase C-terminal" evidence="8">
    <location>
        <begin position="1223"/>
        <end position="1306"/>
    </location>
</feature>
<evidence type="ECO:0000313" key="11">
    <source>
        <dbReference type="Proteomes" id="UP000324575"/>
    </source>
</evidence>
<dbReference type="Pfam" id="PF08531">
    <property type="entry name" value="Bac_rhamnosid_N"/>
    <property type="match status" value="1"/>
</dbReference>
<evidence type="ECO:0000259" key="5">
    <source>
        <dbReference type="Pfam" id="PF05592"/>
    </source>
</evidence>
<dbReference type="InterPro" id="IPR013737">
    <property type="entry name" value="Bac_rhamnosid_N"/>
</dbReference>
<evidence type="ECO:0000259" key="7">
    <source>
        <dbReference type="Pfam" id="PF17389"/>
    </source>
</evidence>
<evidence type="ECO:0000313" key="10">
    <source>
        <dbReference type="EMBL" id="KAA6302993.1"/>
    </source>
</evidence>
<dbReference type="EC" id="3.2.1.40" evidence="2"/>
<dbReference type="InterPro" id="IPR013320">
    <property type="entry name" value="ConA-like_dom_sf"/>
</dbReference>
<sequence>MKKMILAVFFAALLSLNSLSLFASEINDLRVEYLKNPVGIDVAQPRFSWKMSSDARGSKQTAYEIVVSTDQAGTTVVWNSGQIASDKSVHIQYDGLALSPATRYYWKVSVWDNQSQQLTSSESAFFETGLMGTGWGGAQWIKATNNTSGNEDLSGLTQYTIEMDFEIVDVAAGPVFGAKDAGNFFMWQINLEKNQNGRIYFRPHSWQGGGVAGHGDIDITDLLSIHTGETHHLRIEVKDDKASTFIDEVLVDNNRTNPRGGNYGFGAVGLGFRADRSEYNGGNLAEKAYYDNVTVKTEIAGQPQTLFSEDFSNPSNFAFTFGEVQNGRLLVTGPGNYSWRKDLLENPVKFTLEADMTILKDNAAIIFSATDVSHFYMWSFNTKDQAYPLLRRHYQNGGTWAGVADVRINEFTKDDLLNHEHHIRIEVENNVIKTYIDAILVDSYTSSQAQPVPRGVGFRAYKGENPSVDEQAYWDNIVLTDRTDNTNTVVFSENFEGGNNPFNGGSIENVNGNAKFYLSSPNDDTRVFDDSMNGIPLFRTAFELNKAIRSARLYSSGLGIYEVFINGQRIGTPAGDKVIYDEFKPGWTDYSKTIFYTTHDVSAWLTQGANALGAQVSSGWWNGAISHGQYGNVALGFRAKLVIEYTDGTSTVVITDPQSWKTSTEGAVRAASIYDGETYDARRESNWTTAGFDDSNWHPSAINTDFKGQIKAFTAPPVQVRPELERTPATITKYNGITSTGTTYGMINITETKTGSASVTLHAGETLVYDMGQNMVGWVNFKVKGNAGSKMTIRFSEMLNDNGAAGRGNDGPGGSLYRVALRSAKATLYYTLKGDANGEEFHPSTTFYGFRYCDITATQDIEIESLVGQVVGTVAEETSSFATTDTNVNKLYSNVKWGQRGNFLSIPTDCPQRDERLGWAGDIQIFGRTATYNADLASFFHKWMGDMRDSQRSDGAYPSVAPYTWGVPFGAAAWAEAGLVVPWNTYLMYGDKGILEENYESMEKYMTFLSNQAGGGYQYNGPGTDYGDWVAYVGTDKRYISVCYYAYAASLMEKMSLALSQTENDSYAQKAQAYRTLYNNIRTEFQQRYTSSRTGSLTQDTQTAHLLALKFGLLSTDESRQNGINRLKQLIEDNGNRLNTGFVGTGVLNQTLSEVGLTDVAYNLLLQRNNPSWLYSVDQGATTIWERWNSYTTESGFGDVGMNSFNHYAYGAVGEWMFRYMAGINPDENNTGFKHIILTPLPDFRTTFPAGQERITNTTATYESYYGTIGSAWEITSQNTVKYTIRIPANTTATLILNLTNDHSAVYEGETLVSEVEGVLSFRREDTQAIIELQSGVYNFEVRESENSNMEIVENTDLRLYPNPVKDTLYFTNSETNEHIRIFKDNGILVYSQLGNAPINVQSLASGMYFVQMNTGKTTGVWKVIKI</sequence>
<dbReference type="InterPro" id="IPR026444">
    <property type="entry name" value="Secre_tail"/>
</dbReference>
<feature type="chain" id="PRO_5024328919" description="alpha-L-rhamnosidase" evidence="4">
    <location>
        <begin position="24"/>
        <end position="1427"/>
    </location>
</feature>
<dbReference type="SUPFAM" id="SSF48208">
    <property type="entry name" value="Six-hairpin glycosidases"/>
    <property type="match status" value="1"/>
</dbReference>
<evidence type="ECO:0000256" key="2">
    <source>
        <dbReference type="ARBA" id="ARBA00012652"/>
    </source>
</evidence>
<organism evidence="10 11">
    <name type="scientific">Candidatus Ordinivivax streblomastigis</name>
    <dbReference type="NCBI Taxonomy" id="2540710"/>
    <lineage>
        <taxon>Bacteria</taxon>
        <taxon>Pseudomonadati</taxon>
        <taxon>Bacteroidota</taxon>
        <taxon>Bacteroidia</taxon>
        <taxon>Bacteroidales</taxon>
        <taxon>Candidatus Ordinivivax</taxon>
    </lineage>
</organism>
<name>A0A5M8P3F1_9BACT</name>
<comment type="caution">
    <text evidence="10">The sequence shown here is derived from an EMBL/GenBank/DDBJ whole genome shotgun (WGS) entry which is preliminary data.</text>
</comment>
<reference evidence="10 11" key="1">
    <citation type="submission" date="2019-03" db="EMBL/GenBank/DDBJ databases">
        <title>Single cell metagenomics reveals metabolic interactions within the superorganism composed of flagellate Streblomastix strix and complex community of Bacteroidetes bacteria on its surface.</title>
        <authorList>
            <person name="Treitli S.C."/>
            <person name="Kolisko M."/>
            <person name="Husnik F."/>
            <person name="Keeling P."/>
            <person name="Hampl V."/>
        </authorList>
    </citation>
    <scope>NUCLEOTIDE SEQUENCE [LARGE SCALE GENOMIC DNA]</scope>
    <source>
        <strain evidence="10">St1</strain>
    </source>
</reference>
<evidence type="ECO:0000256" key="3">
    <source>
        <dbReference type="ARBA" id="ARBA00022801"/>
    </source>
</evidence>
<evidence type="ECO:0000256" key="4">
    <source>
        <dbReference type="SAM" id="SignalP"/>
    </source>
</evidence>
<protein>
    <recommendedName>
        <fullName evidence="2">alpha-L-rhamnosidase</fullName>
        <ecNumber evidence="2">3.2.1.40</ecNumber>
    </recommendedName>
</protein>
<dbReference type="InterPro" id="IPR035396">
    <property type="entry name" value="Bac_rhamnosid6H"/>
</dbReference>
<gene>
    <name evidence="10" type="ORF">EZS26_000888</name>
</gene>
<dbReference type="Pfam" id="PF17390">
    <property type="entry name" value="Bac_rhamnosid_C"/>
    <property type="match status" value="1"/>
</dbReference>
<keyword evidence="3" id="KW-0378">Hydrolase</keyword>
<feature type="domain" description="Bacterial alpha-L-rhamnosidase N-terminal" evidence="6">
    <location>
        <begin position="546"/>
        <end position="720"/>
    </location>
</feature>
<accession>A0A5M8P3F1</accession>
<dbReference type="Gene3D" id="2.60.120.560">
    <property type="entry name" value="Exo-inulinase, domain 1"/>
    <property type="match status" value="1"/>
</dbReference>
<comment type="catalytic activity">
    <reaction evidence="1">
        <text>Hydrolysis of terminal non-reducing alpha-L-rhamnose residues in alpha-L-rhamnosides.</text>
        <dbReference type="EC" id="3.2.1.40"/>
    </reaction>
</comment>
<evidence type="ECO:0000259" key="6">
    <source>
        <dbReference type="Pfam" id="PF08531"/>
    </source>
</evidence>
<dbReference type="Gene3D" id="2.60.40.10">
    <property type="entry name" value="Immunoglobulins"/>
    <property type="match status" value="1"/>
</dbReference>
<dbReference type="InterPro" id="IPR008902">
    <property type="entry name" value="Rhamnosid_concanavalin"/>
</dbReference>
<dbReference type="PANTHER" id="PTHR33307:SF6">
    <property type="entry name" value="ALPHA-RHAMNOSIDASE (EUROFUNG)-RELATED"/>
    <property type="match status" value="1"/>
</dbReference>
<dbReference type="InterPro" id="IPR008928">
    <property type="entry name" value="6-hairpin_glycosidase_sf"/>
</dbReference>
<dbReference type="Gene3D" id="2.60.420.10">
    <property type="entry name" value="Maltose phosphorylase, domain 3"/>
    <property type="match status" value="1"/>
</dbReference>